<reference evidence="2" key="1">
    <citation type="submission" date="2020-05" db="UniProtKB">
        <authorList>
            <consortium name="EnsemblMetazoa"/>
        </authorList>
    </citation>
    <scope>IDENTIFICATION</scope>
    <source>
        <strain evidence="2">TTRI</strain>
    </source>
</reference>
<dbReference type="VEuPathDB" id="VectorBase:GAUT002492"/>
<dbReference type="EnsemblMetazoa" id="GAUT002492-RA">
    <property type="protein sequence ID" value="GAUT002492-PA"/>
    <property type="gene ID" value="GAUT002492"/>
</dbReference>
<dbReference type="Proteomes" id="UP000078200">
    <property type="component" value="Unassembled WGS sequence"/>
</dbReference>
<evidence type="ECO:0000313" key="2">
    <source>
        <dbReference type="EnsemblMetazoa" id="GAUT002492-PA"/>
    </source>
</evidence>
<dbReference type="AlphaFoldDB" id="A0A1A9UEU0"/>
<organism evidence="2 3">
    <name type="scientific">Glossina austeni</name>
    <name type="common">Savannah tsetse fly</name>
    <dbReference type="NCBI Taxonomy" id="7395"/>
    <lineage>
        <taxon>Eukaryota</taxon>
        <taxon>Metazoa</taxon>
        <taxon>Ecdysozoa</taxon>
        <taxon>Arthropoda</taxon>
        <taxon>Hexapoda</taxon>
        <taxon>Insecta</taxon>
        <taxon>Pterygota</taxon>
        <taxon>Neoptera</taxon>
        <taxon>Endopterygota</taxon>
        <taxon>Diptera</taxon>
        <taxon>Brachycera</taxon>
        <taxon>Muscomorpha</taxon>
        <taxon>Hippoboscoidea</taxon>
        <taxon>Glossinidae</taxon>
        <taxon>Glossina</taxon>
    </lineage>
</organism>
<proteinExistence type="predicted"/>
<name>A0A1A9UEU0_GLOAU</name>
<sequence>MFQDAVPSQNAILKSPRSNECCRRTYQTRYMTYLFEAPRQLCNWREKCAFPKLIQDCRNPPIIITVFYIIFSCEAIKNAMQSFKNSNALEEMLEAQSEIEDDGDLDEENGDDVDEDYDEGNIDETFDGEDELYDHYHNDTTEELEEDEDFIENSIDETAYTTSQDFDAKVALLVTKTHRVS</sequence>
<keyword evidence="3" id="KW-1185">Reference proteome</keyword>
<dbReference type="STRING" id="7395.A0A1A9UEU0"/>
<protein>
    <submittedName>
        <fullName evidence="2">Uncharacterized protein</fullName>
    </submittedName>
</protein>
<feature type="region of interest" description="Disordered" evidence="1">
    <location>
        <begin position="95"/>
        <end position="131"/>
    </location>
</feature>
<evidence type="ECO:0000256" key="1">
    <source>
        <dbReference type="SAM" id="MobiDB-lite"/>
    </source>
</evidence>
<evidence type="ECO:0000313" key="3">
    <source>
        <dbReference type="Proteomes" id="UP000078200"/>
    </source>
</evidence>
<accession>A0A1A9UEU0</accession>